<proteinExistence type="predicted"/>
<dbReference type="AlphaFoldDB" id="A0A844F5R6"/>
<dbReference type="CDD" id="cd00338">
    <property type="entry name" value="Ser_Recombinase"/>
    <property type="match status" value="1"/>
</dbReference>
<dbReference type="PANTHER" id="PTHR30461:SF23">
    <property type="entry name" value="DNA RECOMBINASE-RELATED"/>
    <property type="match status" value="1"/>
</dbReference>
<dbReference type="InterPro" id="IPR006119">
    <property type="entry name" value="Resolv_N"/>
</dbReference>
<evidence type="ECO:0000313" key="4">
    <source>
        <dbReference type="Proteomes" id="UP000462363"/>
    </source>
</evidence>
<dbReference type="InterPro" id="IPR038109">
    <property type="entry name" value="DNA_bind_recomb_sf"/>
</dbReference>
<dbReference type="EMBL" id="VUMB01000001">
    <property type="protein sequence ID" value="MSS38880.1"/>
    <property type="molecule type" value="Genomic_DNA"/>
</dbReference>
<dbReference type="GO" id="GO:0003677">
    <property type="term" value="F:DNA binding"/>
    <property type="evidence" value="ECO:0007669"/>
    <property type="project" value="InterPro"/>
</dbReference>
<protein>
    <submittedName>
        <fullName evidence="3">Recombinase family protein</fullName>
    </submittedName>
</protein>
<dbReference type="Pfam" id="PF13408">
    <property type="entry name" value="Zn_ribbon_recom"/>
    <property type="match status" value="1"/>
</dbReference>
<dbReference type="InterPro" id="IPR025827">
    <property type="entry name" value="Zn_ribbon_recom_dom"/>
</dbReference>
<dbReference type="Pfam" id="PF00239">
    <property type="entry name" value="Resolvase"/>
    <property type="match status" value="1"/>
</dbReference>
<evidence type="ECO:0000313" key="3">
    <source>
        <dbReference type="EMBL" id="MSS38880.1"/>
    </source>
</evidence>
<evidence type="ECO:0000259" key="2">
    <source>
        <dbReference type="PROSITE" id="PS51737"/>
    </source>
</evidence>
<dbReference type="FunFam" id="3.90.1750.20:FF:000007">
    <property type="entry name" value="Site-specific recombinase"/>
    <property type="match status" value="1"/>
</dbReference>
<dbReference type="PROSITE" id="PS51736">
    <property type="entry name" value="RECOMBINASES_3"/>
    <property type="match status" value="1"/>
</dbReference>
<dbReference type="SMART" id="SM00857">
    <property type="entry name" value="Resolvase"/>
    <property type="match status" value="1"/>
</dbReference>
<dbReference type="InterPro" id="IPR011109">
    <property type="entry name" value="DNA_bind_recombinase_dom"/>
</dbReference>
<reference evidence="3 4" key="1">
    <citation type="submission" date="2019-08" db="EMBL/GenBank/DDBJ databases">
        <title>In-depth cultivation of the pig gut microbiome towards novel bacterial diversity and tailored functional studies.</title>
        <authorList>
            <person name="Wylensek D."/>
            <person name="Hitch T.C.A."/>
            <person name="Clavel T."/>
        </authorList>
    </citation>
    <scope>NUCLEOTIDE SEQUENCE [LARGE SCALE GENOMIC DNA]</scope>
    <source>
        <strain evidence="3 4">BL-389-WT-3D</strain>
    </source>
</reference>
<dbReference type="PROSITE" id="PS51737">
    <property type="entry name" value="RECOMBINASE_DNA_BIND"/>
    <property type="match status" value="1"/>
</dbReference>
<dbReference type="Proteomes" id="UP000462363">
    <property type="component" value="Unassembled WGS sequence"/>
</dbReference>
<dbReference type="RefSeq" id="WP_154322462.1">
    <property type="nucleotide sequence ID" value="NZ_CP045695.1"/>
</dbReference>
<feature type="domain" description="Resolvase/invertase-type recombinase catalytic" evidence="1">
    <location>
        <begin position="20"/>
        <end position="168"/>
    </location>
</feature>
<organism evidence="3 4">
    <name type="scientific">Clostridium scindens (strain JCM 10418 / VPI 12708)</name>
    <dbReference type="NCBI Taxonomy" id="29347"/>
    <lineage>
        <taxon>Bacteria</taxon>
        <taxon>Bacillati</taxon>
        <taxon>Bacillota</taxon>
        <taxon>Clostridia</taxon>
        <taxon>Lachnospirales</taxon>
        <taxon>Lachnospiraceae</taxon>
    </lineage>
</organism>
<dbReference type="GO" id="GO:0000150">
    <property type="term" value="F:DNA strand exchange activity"/>
    <property type="evidence" value="ECO:0007669"/>
    <property type="project" value="InterPro"/>
</dbReference>
<dbReference type="PANTHER" id="PTHR30461">
    <property type="entry name" value="DNA-INVERTASE FROM LAMBDOID PROPHAGE"/>
    <property type="match status" value="1"/>
</dbReference>
<feature type="domain" description="Recombinase" evidence="2">
    <location>
        <begin position="176"/>
        <end position="298"/>
    </location>
</feature>
<dbReference type="InterPro" id="IPR036162">
    <property type="entry name" value="Resolvase-like_N_sf"/>
</dbReference>
<dbReference type="InterPro" id="IPR050639">
    <property type="entry name" value="SSR_resolvase"/>
</dbReference>
<gene>
    <name evidence="3" type="ORF">FYJ37_00555</name>
</gene>
<dbReference type="Gene3D" id="3.90.1750.20">
    <property type="entry name" value="Putative Large Serine Recombinase, Chain B, Domain 2"/>
    <property type="match status" value="1"/>
</dbReference>
<name>A0A844F5R6_CLOSV</name>
<dbReference type="Gene3D" id="3.40.50.1390">
    <property type="entry name" value="Resolvase, N-terminal catalytic domain"/>
    <property type="match status" value="1"/>
</dbReference>
<dbReference type="Pfam" id="PF07508">
    <property type="entry name" value="Recombinase"/>
    <property type="match status" value="1"/>
</dbReference>
<comment type="caution">
    <text evidence="3">The sequence shown here is derived from an EMBL/GenBank/DDBJ whole genome shotgun (WGS) entry which is preliminary data.</text>
</comment>
<dbReference type="SUPFAM" id="SSF53041">
    <property type="entry name" value="Resolvase-like"/>
    <property type="match status" value="1"/>
</dbReference>
<accession>A0A844F5R6</accession>
<evidence type="ECO:0000259" key="1">
    <source>
        <dbReference type="PROSITE" id="PS51736"/>
    </source>
</evidence>
<sequence length="520" mass="58999">MKKVTKIEGIQNSNILKKLRVAAYCRVSTGSDAQLESLEAQKSHYERYINSREDWQFAGLYFDEGITGTKAEKRPELLRLIADCEAKKIDFVITKSISRFSRNTTDCLSLVRRLQSLNIPLYFEKENINTGSMESELFLAILSSMAEGESASISENSKWSIKRRFQNGTYKLCYTPYGYDWDGENIVVNPEQAVVVKRIFADILSGKGTDAIADELNAEKVPSKKNTNWTSSTIRGILGNEKYTGDAIFQKTYTDENFNRHTNYGEVDQYIAPDHHEPIISHADFDAANALISQRAAEKGIEKGSKKYQNRYAFSGKIICGECGDTFKRRIHTCSTYKYVAWACNTHLKDKAACGMKYVRDDEIKAAFVTMLNKLIYGHRLVLAPYLKALENSSGDEAVQRIQHLELLLAQNSEQRETLTKLMAQGYIDQILYNQETNALLLQAETYRSDIEAITICMTGDTAKVTETTLLLHFVSHSDMLTAYSEELFESYTDHIEITGRNEIKFVMKCGLTFTERIGD</sequence>